<protein>
    <submittedName>
        <fullName evidence="1">Uncharacterized protein</fullName>
    </submittedName>
</protein>
<dbReference type="Proteomes" id="UP000012329">
    <property type="component" value="Unassembled WGS sequence"/>
</dbReference>
<sequence length="50" mass="5550">MLFRKKKIKSEILETSALEGVPPPKKMVSNSKSEMKGLSKILVAISSLYL</sequence>
<name>A0A829D2A4_LEPIR</name>
<gene>
    <name evidence="1" type="ORF">LEP1GSC029_4391</name>
</gene>
<evidence type="ECO:0000313" key="1">
    <source>
        <dbReference type="EMBL" id="EMY03065.1"/>
    </source>
</evidence>
<reference evidence="1 2" key="1">
    <citation type="submission" date="2013-02" db="EMBL/GenBank/DDBJ databases">
        <authorList>
            <person name="Harkins D.M."/>
            <person name="Durkin A.S."/>
            <person name="Brinkac L.M."/>
            <person name="Haft D.H."/>
            <person name="Selengut J.D."/>
            <person name="Sanka R."/>
            <person name="DePew J."/>
            <person name="Purushe J."/>
            <person name="Whelen A.C."/>
            <person name="Vinetz J.M."/>
            <person name="Sutton G.G."/>
            <person name="Nierman W.C."/>
            <person name="Fouts D.E."/>
        </authorList>
    </citation>
    <scope>NUCLEOTIDE SEQUENCE [LARGE SCALE GENOMIC DNA]</scope>
    <source>
        <strain evidence="1 2">2002000626</strain>
    </source>
</reference>
<organism evidence="1 2">
    <name type="scientific">Leptospira interrogans str. 2002000626</name>
    <dbReference type="NCBI Taxonomy" id="996803"/>
    <lineage>
        <taxon>Bacteria</taxon>
        <taxon>Pseudomonadati</taxon>
        <taxon>Spirochaetota</taxon>
        <taxon>Spirochaetia</taxon>
        <taxon>Leptospirales</taxon>
        <taxon>Leptospiraceae</taxon>
        <taxon>Leptospira</taxon>
    </lineage>
</organism>
<evidence type="ECO:0000313" key="2">
    <source>
        <dbReference type="Proteomes" id="UP000012329"/>
    </source>
</evidence>
<accession>A0A829D2A4</accession>
<dbReference type="AlphaFoldDB" id="A0A829D2A4"/>
<proteinExistence type="predicted"/>
<dbReference type="EMBL" id="AFJL02000212">
    <property type="protein sequence ID" value="EMY03065.1"/>
    <property type="molecule type" value="Genomic_DNA"/>
</dbReference>
<comment type="caution">
    <text evidence="1">The sequence shown here is derived from an EMBL/GenBank/DDBJ whole genome shotgun (WGS) entry which is preliminary data.</text>
</comment>